<dbReference type="GO" id="GO:0008270">
    <property type="term" value="F:zinc ion binding"/>
    <property type="evidence" value="ECO:0007669"/>
    <property type="project" value="UniProtKB-KW"/>
</dbReference>
<dbReference type="PANTHER" id="PTHR45861:SF1">
    <property type="entry name" value="DNA POLYMERASE ALPHA CATALYTIC SUBUNIT"/>
    <property type="match status" value="1"/>
</dbReference>
<keyword evidence="6" id="KW-0235">DNA replication</keyword>
<dbReference type="GO" id="GO:0003688">
    <property type="term" value="F:DNA replication origin binding"/>
    <property type="evidence" value="ECO:0007669"/>
    <property type="project" value="TreeGrafter"/>
</dbReference>
<proteinExistence type="inferred from homology"/>
<name>A0A1D1Z487_9ARAE</name>
<keyword evidence="10" id="KW-0239">DNA-directed DNA polymerase</keyword>
<dbReference type="InterPro" id="IPR042087">
    <property type="entry name" value="DNA_pol_B_thumb"/>
</dbReference>
<dbReference type="GO" id="GO:0005658">
    <property type="term" value="C:alpha DNA polymerase:primase complex"/>
    <property type="evidence" value="ECO:0007669"/>
    <property type="project" value="TreeGrafter"/>
</dbReference>
<sequence length="366" mass="41064">MKVQEEMRNGEISLEKYVITKTLTKAPEQYPDAKNQPHVQVALRLKQNGYSTGCSAGDTVPYIICCQQAASSGSAGIAERARHPDELTRDSGGWMIDIDYYLSQQIHPVVSRLCASIQGTSPARLADCLGLDSTKFQQKTVESVTKDSSGTLLSVMDDDERYNGCEPLQLSCPSCSCSFECPPVSSLCLNLRSGMPADIQAEAQPGNNFWRKMCCPRCPEDNDNSRISPAMLSNQVKRQAEKFQSMYYKGLMMCDDEMCKYTTCSLTLRVLGDSERGTVCPNYPRCNGRLIRQYTEADLYRQLSYFCHILDALRCFEKLDKSARIQFEKELAQVRLQTDAALSTVQKIRDRCAYGWVKLKDLSISV</sequence>
<dbReference type="SUPFAM" id="SSF56672">
    <property type="entry name" value="DNA/RNA polymerases"/>
    <property type="match status" value="1"/>
</dbReference>
<dbReference type="GO" id="GO:0003682">
    <property type="term" value="F:chromatin binding"/>
    <property type="evidence" value="ECO:0007669"/>
    <property type="project" value="TreeGrafter"/>
</dbReference>
<evidence type="ECO:0000256" key="1">
    <source>
        <dbReference type="ARBA" id="ARBA00004123"/>
    </source>
</evidence>
<keyword evidence="4" id="KW-0808">Transferase</keyword>
<evidence type="ECO:0000259" key="13">
    <source>
        <dbReference type="Pfam" id="PF00136"/>
    </source>
</evidence>
<dbReference type="EMBL" id="GDJX01006218">
    <property type="protein sequence ID" value="JAT61718.1"/>
    <property type="molecule type" value="Transcribed_RNA"/>
</dbReference>
<keyword evidence="5" id="KW-0548">Nucleotidyltransferase</keyword>
<dbReference type="Gene3D" id="1.10.3200.20">
    <property type="entry name" value="DNA Polymerase alpha, zinc finger"/>
    <property type="match status" value="1"/>
</dbReference>
<evidence type="ECO:0000256" key="4">
    <source>
        <dbReference type="ARBA" id="ARBA00022679"/>
    </source>
</evidence>
<dbReference type="GO" id="GO:0006272">
    <property type="term" value="P:leading strand elongation"/>
    <property type="evidence" value="ECO:0007669"/>
    <property type="project" value="TreeGrafter"/>
</dbReference>
<feature type="domain" description="Zinc finger DNA-directed DNA polymerase family B alpha" evidence="14">
    <location>
        <begin position="155"/>
        <end position="362"/>
    </location>
</feature>
<comment type="similarity">
    <text evidence="2">Belongs to the DNA polymerase type-B family.</text>
</comment>
<evidence type="ECO:0000256" key="8">
    <source>
        <dbReference type="ARBA" id="ARBA00022771"/>
    </source>
</evidence>
<dbReference type="AlphaFoldDB" id="A0A1D1Z487"/>
<dbReference type="GO" id="GO:0003697">
    <property type="term" value="F:single-stranded DNA binding"/>
    <property type="evidence" value="ECO:0007669"/>
    <property type="project" value="TreeGrafter"/>
</dbReference>
<evidence type="ECO:0000256" key="12">
    <source>
        <dbReference type="ARBA" id="ARBA00023242"/>
    </source>
</evidence>
<protein>
    <recommendedName>
        <fullName evidence="3">DNA-directed DNA polymerase</fullName>
        <ecNumber evidence="3">2.7.7.7</ecNumber>
    </recommendedName>
</protein>
<comment type="subcellular location">
    <subcellularLocation>
        <location evidence="1">Nucleus</location>
    </subcellularLocation>
</comment>
<dbReference type="Pfam" id="PF08996">
    <property type="entry name" value="zf-DNA_Pol"/>
    <property type="match status" value="1"/>
</dbReference>
<organism evidence="15">
    <name type="scientific">Anthurium amnicola</name>
    <dbReference type="NCBI Taxonomy" id="1678845"/>
    <lineage>
        <taxon>Eukaryota</taxon>
        <taxon>Viridiplantae</taxon>
        <taxon>Streptophyta</taxon>
        <taxon>Embryophyta</taxon>
        <taxon>Tracheophyta</taxon>
        <taxon>Spermatophyta</taxon>
        <taxon>Magnoliopsida</taxon>
        <taxon>Liliopsida</taxon>
        <taxon>Araceae</taxon>
        <taxon>Pothoideae</taxon>
        <taxon>Potheae</taxon>
        <taxon>Anthurium</taxon>
    </lineage>
</organism>
<dbReference type="GO" id="GO:1902975">
    <property type="term" value="P:mitotic DNA replication initiation"/>
    <property type="evidence" value="ECO:0007669"/>
    <property type="project" value="TreeGrafter"/>
</dbReference>
<keyword evidence="8" id="KW-0863">Zinc-finger</keyword>
<feature type="domain" description="DNA-directed DNA polymerase family B multifunctional" evidence="13">
    <location>
        <begin position="2"/>
        <end position="117"/>
    </location>
</feature>
<dbReference type="InterPro" id="IPR043502">
    <property type="entry name" value="DNA/RNA_pol_sf"/>
</dbReference>
<keyword evidence="9" id="KW-0862">Zinc</keyword>
<gene>
    <name evidence="15" type="primary">Os01g0868300_1</name>
    <name evidence="15" type="ORF">g.57349</name>
</gene>
<dbReference type="FunFam" id="1.10.3200.20:FF:000003">
    <property type="entry name" value="DNA polymerase"/>
    <property type="match status" value="1"/>
</dbReference>
<dbReference type="InterPro" id="IPR015088">
    <property type="entry name" value="Znf_DNA-dir_DNA_pol_B_alpha"/>
</dbReference>
<evidence type="ECO:0000256" key="9">
    <source>
        <dbReference type="ARBA" id="ARBA00022833"/>
    </source>
</evidence>
<evidence type="ECO:0000259" key="14">
    <source>
        <dbReference type="Pfam" id="PF08996"/>
    </source>
</evidence>
<dbReference type="Pfam" id="PF00136">
    <property type="entry name" value="DNA_pol_B"/>
    <property type="match status" value="1"/>
</dbReference>
<keyword evidence="7" id="KW-0479">Metal-binding</keyword>
<reference evidence="15" key="1">
    <citation type="submission" date="2015-07" db="EMBL/GenBank/DDBJ databases">
        <title>Transcriptome Assembly of Anthurium amnicola.</title>
        <authorList>
            <person name="Suzuki J."/>
        </authorList>
    </citation>
    <scope>NUCLEOTIDE SEQUENCE</scope>
</reference>
<dbReference type="GO" id="GO:0006273">
    <property type="term" value="P:lagging strand elongation"/>
    <property type="evidence" value="ECO:0007669"/>
    <property type="project" value="TreeGrafter"/>
</dbReference>
<evidence type="ECO:0000256" key="3">
    <source>
        <dbReference type="ARBA" id="ARBA00012417"/>
    </source>
</evidence>
<dbReference type="InterPro" id="IPR006134">
    <property type="entry name" value="DNA-dir_DNA_pol_B_multi_dom"/>
</dbReference>
<dbReference type="PANTHER" id="PTHR45861">
    <property type="entry name" value="DNA POLYMERASE ALPHA CATALYTIC SUBUNIT"/>
    <property type="match status" value="1"/>
</dbReference>
<dbReference type="EC" id="2.7.7.7" evidence="3"/>
<dbReference type="InterPro" id="IPR038256">
    <property type="entry name" value="Pol_alpha_znc_sf"/>
</dbReference>
<dbReference type="GO" id="GO:0003887">
    <property type="term" value="F:DNA-directed DNA polymerase activity"/>
    <property type="evidence" value="ECO:0007669"/>
    <property type="project" value="UniProtKB-KW"/>
</dbReference>
<evidence type="ECO:0000256" key="6">
    <source>
        <dbReference type="ARBA" id="ARBA00022705"/>
    </source>
</evidence>
<keyword evidence="12" id="KW-0539">Nucleus</keyword>
<evidence type="ECO:0000256" key="7">
    <source>
        <dbReference type="ARBA" id="ARBA00022723"/>
    </source>
</evidence>
<dbReference type="Gene3D" id="1.10.132.60">
    <property type="entry name" value="DNA polymerase family B, C-terminal domain"/>
    <property type="match status" value="1"/>
</dbReference>
<dbReference type="FunFam" id="1.10.132.60:FF:000004">
    <property type="entry name" value="DNA polymerase"/>
    <property type="match status" value="1"/>
</dbReference>
<evidence type="ECO:0000256" key="10">
    <source>
        <dbReference type="ARBA" id="ARBA00022932"/>
    </source>
</evidence>
<evidence type="ECO:0000256" key="11">
    <source>
        <dbReference type="ARBA" id="ARBA00023125"/>
    </source>
</evidence>
<dbReference type="GO" id="GO:0000166">
    <property type="term" value="F:nucleotide binding"/>
    <property type="evidence" value="ECO:0007669"/>
    <property type="project" value="InterPro"/>
</dbReference>
<evidence type="ECO:0000256" key="5">
    <source>
        <dbReference type="ARBA" id="ARBA00022695"/>
    </source>
</evidence>
<evidence type="ECO:0000256" key="2">
    <source>
        <dbReference type="ARBA" id="ARBA00005755"/>
    </source>
</evidence>
<keyword evidence="11" id="KW-0238">DNA-binding</keyword>
<evidence type="ECO:0000313" key="15">
    <source>
        <dbReference type="EMBL" id="JAT61718.1"/>
    </source>
</evidence>
<accession>A0A1D1Z487</accession>